<reference evidence="1 2" key="1">
    <citation type="submission" date="2014-10" db="EMBL/GenBank/DDBJ databases">
        <title>Whole genome sequence of Francisella endociliophora strain FSC1006, isolated from a laboratory culture of the marine ciliate Euplotes raikovi.</title>
        <authorList>
            <person name="Granberg M."/>
            <person name="Backman S."/>
            <person name="Lundmark E."/>
            <person name="Nilsson E."/>
            <person name="Karlsson E."/>
            <person name="Thelaus J."/>
            <person name="Ohrman C."/>
            <person name="Larkeryd A."/>
            <person name="Stenberg P."/>
        </authorList>
    </citation>
    <scope>NUCLEOTIDE SEQUENCE [LARGE SCALE GENOMIC DNA]</scope>
    <source>
        <strain evidence="1 2">FSC1006</strain>
    </source>
</reference>
<proteinExistence type="predicted"/>
<dbReference type="Proteomes" id="UP000029672">
    <property type="component" value="Chromosome"/>
</dbReference>
<organism evidence="1 2">
    <name type="scientific">Candidatus Francisella endociliophora</name>
    <dbReference type="NCBI Taxonomy" id="653937"/>
    <lineage>
        <taxon>Bacteria</taxon>
        <taxon>Pseudomonadati</taxon>
        <taxon>Pseudomonadota</taxon>
        <taxon>Gammaproteobacteria</taxon>
        <taxon>Thiotrichales</taxon>
        <taxon>Francisellaceae</taxon>
        <taxon>Francisella</taxon>
    </lineage>
</organism>
<dbReference type="KEGG" id="frf:LO80_03150"/>
<evidence type="ECO:0000313" key="1">
    <source>
        <dbReference type="EMBL" id="AIT09069.1"/>
    </source>
</evidence>
<dbReference type="RefSeq" id="WP_040008480.1">
    <property type="nucleotide sequence ID" value="NZ_CP009574.1"/>
</dbReference>
<keyword evidence="2" id="KW-1185">Reference proteome</keyword>
<dbReference type="EMBL" id="CP009574">
    <property type="protein sequence ID" value="AIT09069.1"/>
    <property type="molecule type" value="Genomic_DNA"/>
</dbReference>
<dbReference type="STRING" id="1547445.LO80_03150"/>
<sequence length="302" mass="33897">MSYQIVNNPSSITDIFGVLAQELTDNSYTVERSSEVVGSETCISWTDGSGLYFHVDWNGSDVMYTSISTGYVAGTLGRSQAGAEYSNYIQTYTKHDFSDSDETIIVVTDDLIYLKQDVYPQYKPAFQFSKSYFYSKGTQWCVTNSSYNNRNSGGGFNPAIFETLSSYRSGFSNNYTYSYIVYYDGSSIVKQGNAYSDTAFNGMIQPNSQLPGYDYDGVDSWLGLMLVDEYYSTLAKPLRVYINGQPFAKINNRLVIGRGDNLLDNKPVQIAGNNYISTYRRTSSSWGGRPTNTQEVVLIRYD</sequence>
<protein>
    <submittedName>
        <fullName evidence="1">Uncharacterized protein</fullName>
    </submittedName>
</protein>
<name>A0A097END2_9GAMM</name>
<gene>
    <name evidence="1" type="ORF">LO80_03150</name>
</gene>
<accession>A0A097END2</accession>
<dbReference type="HOGENOM" id="CLU_920557_0_0_6"/>
<dbReference type="AlphaFoldDB" id="A0A097END2"/>
<evidence type="ECO:0000313" key="2">
    <source>
        <dbReference type="Proteomes" id="UP000029672"/>
    </source>
</evidence>